<organism evidence="3 4">
    <name type="scientific">Vibrio amylolyticus</name>
    <dbReference type="NCBI Taxonomy" id="2847292"/>
    <lineage>
        <taxon>Bacteria</taxon>
        <taxon>Pseudomonadati</taxon>
        <taxon>Pseudomonadota</taxon>
        <taxon>Gammaproteobacteria</taxon>
        <taxon>Vibrionales</taxon>
        <taxon>Vibrionaceae</taxon>
        <taxon>Vibrio</taxon>
    </lineage>
</organism>
<evidence type="ECO:0008006" key="5">
    <source>
        <dbReference type="Google" id="ProtNLM"/>
    </source>
</evidence>
<gene>
    <name evidence="3" type="ORF">KP803_14235</name>
</gene>
<name>A0A9X1XKK8_9VIBR</name>
<sequence>MFKKQFIFLALLGGALSGCGSDNNSATTGGTTSGGTSTGGTTGGSTTGQTYSNQTVVPGKISDTLPQALSLAKDAGFNMYIPVSINTASQQSVRTNSSNDTIHIIAYFDETLYSTDKERDAAREIVKQKTQRAANIMQHFLTNLPESTYGVDKSSIAELMASRHATLMLTANDDANEEMLTKLFITEAYRQGQLQQWVIDANQPNSHELDTSTVARFLQSSEAFDNTYPDQFEAVIEEILVGVQTSANSQDWLVHSQSLMFRELTVEGDCHYMSNFANYCEDLGKHADRDAGFEEILHLVQAQGIAPNPKFKTFQDQFQQRALDLYNRHAAGQDSVWQPTQSSWNDWLSDDIDPEIGPSYSHEYLAAAFEAYMGMWEHTSSGLDSYQALTRSDMRNDDFEAAFWIENMFHDYLQYTAHIDSAGVETYYNNRFPQGGLTPTFHMSKSTHPPMEPYTFKSRWLVNAKIIGDVAMNLTANDQDNTIEGNSQNNVVDGKDGVDTYIVSEDFSNCTIFHQKYSDSVNCPSTGIDELMNFEKIKFNDQVISLTK</sequence>
<evidence type="ECO:0000256" key="2">
    <source>
        <dbReference type="SAM" id="SignalP"/>
    </source>
</evidence>
<dbReference type="EMBL" id="JAJHVV010000008">
    <property type="protein sequence ID" value="MCK6264436.1"/>
    <property type="molecule type" value="Genomic_DNA"/>
</dbReference>
<dbReference type="RefSeq" id="WP_248009509.1">
    <property type="nucleotide sequence ID" value="NZ_JAJHVV010000008.1"/>
</dbReference>
<comment type="caution">
    <text evidence="3">The sequence shown here is derived from an EMBL/GenBank/DDBJ whole genome shotgun (WGS) entry which is preliminary data.</text>
</comment>
<evidence type="ECO:0000256" key="1">
    <source>
        <dbReference type="SAM" id="MobiDB-lite"/>
    </source>
</evidence>
<feature type="region of interest" description="Disordered" evidence="1">
    <location>
        <begin position="26"/>
        <end position="51"/>
    </location>
</feature>
<keyword evidence="2" id="KW-0732">Signal</keyword>
<feature type="signal peptide" evidence="2">
    <location>
        <begin position="1"/>
        <end position="20"/>
    </location>
</feature>
<reference evidence="3" key="1">
    <citation type="submission" date="2021-11" db="EMBL/GenBank/DDBJ databases">
        <title>Vibrio ZSDE26 sp. nov. and Vibrio ZSDZ34 sp. nov., isolated from coastal seawater in Qingdao.</title>
        <authorList>
            <person name="Zhang P."/>
        </authorList>
    </citation>
    <scope>NUCLEOTIDE SEQUENCE</scope>
    <source>
        <strain evidence="3">ZSDE26</strain>
    </source>
</reference>
<dbReference type="PROSITE" id="PS51257">
    <property type="entry name" value="PROKAR_LIPOPROTEIN"/>
    <property type="match status" value="1"/>
</dbReference>
<feature type="compositionally biased region" description="Gly residues" evidence="1">
    <location>
        <begin position="31"/>
        <end position="46"/>
    </location>
</feature>
<evidence type="ECO:0000313" key="3">
    <source>
        <dbReference type="EMBL" id="MCK6264436.1"/>
    </source>
</evidence>
<keyword evidence="4" id="KW-1185">Reference proteome</keyword>
<dbReference type="InterPro" id="IPR011049">
    <property type="entry name" value="Serralysin-like_metalloprot_C"/>
</dbReference>
<feature type="chain" id="PRO_5040774081" description="Lipoprotein" evidence="2">
    <location>
        <begin position="21"/>
        <end position="548"/>
    </location>
</feature>
<evidence type="ECO:0000313" key="4">
    <source>
        <dbReference type="Proteomes" id="UP001139559"/>
    </source>
</evidence>
<dbReference type="Proteomes" id="UP001139559">
    <property type="component" value="Unassembled WGS sequence"/>
</dbReference>
<dbReference type="AlphaFoldDB" id="A0A9X1XKK8"/>
<proteinExistence type="predicted"/>
<dbReference type="SUPFAM" id="SSF51120">
    <property type="entry name" value="beta-Roll"/>
    <property type="match status" value="1"/>
</dbReference>
<accession>A0A9X1XKK8</accession>
<protein>
    <recommendedName>
        <fullName evidence="5">Lipoprotein</fullName>
    </recommendedName>
</protein>